<dbReference type="AlphaFoldDB" id="A0A9N8HWI9"/>
<accession>A0A9N8HWI9</accession>
<organism evidence="2 3">
    <name type="scientific">Seminavis robusta</name>
    <dbReference type="NCBI Taxonomy" id="568900"/>
    <lineage>
        <taxon>Eukaryota</taxon>
        <taxon>Sar</taxon>
        <taxon>Stramenopiles</taxon>
        <taxon>Ochrophyta</taxon>
        <taxon>Bacillariophyta</taxon>
        <taxon>Bacillariophyceae</taxon>
        <taxon>Bacillariophycidae</taxon>
        <taxon>Naviculales</taxon>
        <taxon>Naviculaceae</taxon>
        <taxon>Seminavis</taxon>
    </lineage>
</organism>
<reference evidence="2" key="1">
    <citation type="submission" date="2020-06" db="EMBL/GenBank/DDBJ databases">
        <authorList>
            <consortium name="Plant Systems Biology data submission"/>
        </authorList>
    </citation>
    <scope>NUCLEOTIDE SEQUENCE</scope>
    <source>
        <strain evidence="2">D6</strain>
    </source>
</reference>
<evidence type="ECO:0000313" key="2">
    <source>
        <dbReference type="EMBL" id="CAB9527365.1"/>
    </source>
</evidence>
<feature type="region of interest" description="Disordered" evidence="1">
    <location>
        <begin position="28"/>
        <end position="100"/>
    </location>
</feature>
<gene>
    <name evidence="2" type="ORF">SEMRO_1984_G309350.1</name>
</gene>
<evidence type="ECO:0000313" key="3">
    <source>
        <dbReference type="Proteomes" id="UP001153069"/>
    </source>
</evidence>
<proteinExistence type="predicted"/>
<dbReference type="EMBL" id="CAICTM010001982">
    <property type="protein sequence ID" value="CAB9527365.1"/>
    <property type="molecule type" value="Genomic_DNA"/>
</dbReference>
<comment type="caution">
    <text evidence="2">The sequence shown here is derived from an EMBL/GenBank/DDBJ whole genome shotgun (WGS) entry which is preliminary data.</text>
</comment>
<name>A0A9N8HWI9_9STRA</name>
<keyword evidence="3" id="KW-1185">Reference proteome</keyword>
<dbReference type="Proteomes" id="UP001153069">
    <property type="component" value="Unassembled WGS sequence"/>
</dbReference>
<evidence type="ECO:0000256" key="1">
    <source>
        <dbReference type="SAM" id="MobiDB-lite"/>
    </source>
</evidence>
<protein>
    <submittedName>
        <fullName evidence="2">Uncharacterized protein</fullName>
    </submittedName>
</protein>
<feature type="compositionally biased region" description="Polar residues" evidence="1">
    <location>
        <begin position="54"/>
        <end position="68"/>
    </location>
</feature>
<sequence>MGDRIISAYPWYRQKVPRLLWHVANLQGEAKQKGRGEDSDSSEEADGVAAMKKSATNTRVPASDQQNRPMDVDDEYEEEEQKSPFRTKMKGTPAVTILRI</sequence>